<accession>A0ABY7G8L2</accession>
<dbReference type="EMBL" id="CP111028">
    <property type="protein sequence ID" value="WAR30768.1"/>
    <property type="molecule type" value="Genomic_DNA"/>
</dbReference>
<evidence type="ECO:0000313" key="4">
    <source>
        <dbReference type="EMBL" id="WAR30768.1"/>
    </source>
</evidence>
<evidence type="ECO:0000259" key="3">
    <source>
        <dbReference type="PROSITE" id="PS01031"/>
    </source>
</evidence>
<name>A0ABY7G8L2_MYAAR</name>
<gene>
    <name evidence="4" type="ORF">MAR_033310</name>
</gene>
<dbReference type="Gene3D" id="2.60.40.790">
    <property type="match status" value="1"/>
</dbReference>
<dbReference type="InterPro" id="IPR001436">
    <property type="entry name" value="Alpha-crystallin/sHSP_animal"/>
</dbReference>
<dbReference type="SUPFAM" id="SSF49764">
    <property type="entry name" value="HSP20-like chaperones"/>
    <property type="match status" value="1"/>
</dbReference>
<dbReference type="Proteomes" id="UP001164746">
    <property type="component" value="Chromosome 17"/>
</dbReference>
<dbReference type="Pfam" id="PF00011">
    <property type="entry name" value="HSP20"/>
    <property type="match status" value="1"/>
</dbReference>
<protein>
    <submittedName>
        <fullName evidence="4">HSPB2-like protein</fullName>
    </submittedName>
</protein>
<proteinExistence type="inferred from homology"/>
<reference evidence="4" key="1">
    <citation type="submission" date="2022-11" db="EMBL/GenBank/DDBJ databases">
        <title>Centuries of genome instability and evolution in soft-shell clam transmissible cancer (bioRxiv).</title>
        <authorList>
            <person name="Hart S.F.M."/>
            <person name="Yonemitsu M.A."/>
            <person name="Giersch R.M."/>
            <person name="Beal B.F."/>
            <person name="Arriagada G."/>
            <person name="Davis B.W."/>
            <person name="Ostrander E.A."/>
            <person name="Goff S.P."/>
            <person name="Metzger M.J."/>
        </authorList>
    </citation>
    <scope>NUCLEOTIDE SEQUENCE</scope>
    <source>
        <strain evidence="4">MELC-2E11</strain>
        <tissue evidence="4">Siphon/mantle</tissue>
    </source>
</reference>
<evidence type="ECO:0000256" key="1">
    <source>
        <dbReference type="PROSITE-ProRule" id="PRU00285"/>
    </source>
</evidence>
<evidence type="ECO:0000313" key="5">
    <source>
        <dbReference type="Proteomes" id="UP001164746"/>
    </source>
</evidence>
<keyword evidence="5" id="KW-1185">Reference proteome</keyword>
<comment type="similarity">
    <text evidence="1 2">Belongs to the small heat shock protein (HSP20) family.</text>
</comment>
<organism evidence="4 5">
    <name type="scientific">Mya arenaria</name>
    <name type="common">Soft-shell clam</name>
    <dbReference type="NCBI Taxonomy" id="6604"/>
    <lineage>
        <taxon>Eukaryota</taxon>
        <taxon>Metazoa</taxon>
        <taxon>Spiralia</taxon>
        <taxon>Lophotrochozoa</taxon>
        <taxon>Mollusca</taxon>
        <taxon>Bivalvia</taxon>
        <taxon>Autobranchia</taxon>
        <taxon>Heteroconchia</taxon>
        <taxon>Euheterodonta</taxon>
        <taxon>Imparidentia</taxon>
        <taxon>Neoheterodontei</taxon>
        <taxon>Myida</taxon>
        <taxon>Myoidea</taxon>
        <taxon>Myidae</taxon>
        <taxon>Mya</taxon>
    </lineage>
</organism>
<sequence>MRRMNDEMGRMMDNMKTMTPVTNVDDWRLSENFRMENPIHTFADGSRKFQLQFDMRQFKPEEIQVRTAGNQLTVSAKHDEKDPNKSMFREYNRSYVLPKDVHPERLSSKLNTGASGQQHSRKFKSVYSRWNKELYICL</sequence>
<dbReference type="PANTHER" id="PTHR45640">
    <property type="entry name" value="HEAT SHOCK PROTEIN HSP-12.2-RELATED"/>
    <property type="match status" value="1"/>
</dbReference>
<dbReference type="InterPro" id="IPR002068">
    <property type="entry name" value="A-crystallin/Hsp20_dom"/>
</dbReference>
<dbReference type="InterPro" id="IPR008978">
    <property type="entry name" value="HSP20-like_chaperone"/>
</dbReference>
<dbReference type="PANTHER" id="PTHR45640:SF26">
    <property type="entry name" value="RE23625P"/>
    <property type="match status" value="1"/>
</dbReference>
<dbReference type="PROSITE" id="PS01031">
    <property type="entry name" value="SHSP"/>
    <property type="match status" value="1"/>
</dbReference>
<evidence type="ECO:0000256" key="2">
    <source>
        <dbReference type="RuleBase" id="RU003616"/>
    </source>
</evidence>
<dbReference type="CDD" id="cd06526">
    <property type="entry name" value="metazoan_ACD"/>
    <property type="match status" value="1"/>
</dbReference>
<feature type="domain" description="SHSP" evidence="3">
    <location>
        <begin position="30"/>
        <end position="138"/>
    </location>
</feature>